<feature type="compositionally biased region" description="Polar residues" evidence="1">
    <location>
        <begin position="1276"/>
        <end position="1289"/>
    </location>
</feature>
<feature type="compositionally biased region" description="Polar residues" evidence="1">
    <location>
        <begin position="1198"/>
        <end position="1207"/>
    </location>
</feature>
<sequence>MSQYSIPISRPAVLQEPIRQQVRHPLTPPDTDFDYGNPLASAPAGLGLGVEYEQTGIPHSVRSGAETAIPLHHRKGPSVSYINSDVRESRERVIQRSVKWLLMVTPPASFAHEHGYLGNTLSSGPSHRLTQGILMPLYPTLGGQLGAIAREFSLPSIAGLCLYLHTTTAGVAITPRISDESWSLLWSPFLDTRNPTTPQSHLPLCGRVEFDIDITKARWYDAWLAAPHRDTQDFPVSVLPSRPPTLSHWRGDSRTEDPGDDLETVSLMRHPRTRMASRHVPKKLSLVDRFEQASVKSGSKLLPRHRSSSGHTSPRQHSLSPIAQQDEPRTARKDLDQLITTWRESASRMASPLAATGQTSLHPANLPNTFPLSDMALDVETQSELNLDDFAWSVSSVGPPEYDDDLDSLADWEYDPSVHLAQRLQGSVCLTPTTCTSFGPPDYDNFSTISYASRLPSPDIGQRMLDDCPPTPSTCTSWGAPSYPNSPFPYEQRAPSVYLEDRGAYSRPVTPSTATTWGAMDSYPASPVSLAYSEAMRTPDAGERSFAAAIQAQDNHYDHWTLVWPYYHVREVELPERWAHVWPYNQSVVQEHAATAQTYGDYPYLTIYPAVYPTFDLYPAPAAVSDVHHDVPSLRLGTGYPSFNLYPAVYPHLEIYPAVALGVAQKTVTEALPVQAGTISIPCVLSPAYPTFDIYPAVYPWNLANIYPAVATASDLVSLSPGYPAICIYAPVYPYNLENIYPSKIASVWLLRSQEDYPRPLAVCVKLESHYPVIDLYPPTYPHNLTAIYPEKHSQEAPTFPKSSTPRLAAQYPAFTLYPSVYPHNLADIYPRITVAVPSESDNHSRVINVTVSKSYPNLDIYAPVYPWNLEAIYPATYSGLQSKKVSRATISVRLETWYPLFNLYPAVYPASLEEIYPRAPRTSFTETKGDSRNSISVTLIAPYPAFDLYPAVYPHNLLDIYPAKHSSIHIRSRPKRSNSVAQPRALRSHHHKHSSQVVPPVPPLPENVRRVKPITPRTGLKEVKLAVVDAFVRYPTICPYPAAYPHFDLYPALGEHCISSSPKRTATAVLNGSRYPYLQIYAPVYPHFELYPGYSASVSETNRVIKKKLRKHTHADLHIQVFGRTPPTSPRQLPTPPTQVSPRLTRRRSGTITMNKQMSPDQSPSRRQLPTPPGVVSPMTLSPTPSVTRTPPRSYGPQGSSPTRIPSLSPRLSGFSSPLPPVSETGSPVTGSPINRSASVRAWSVRHVPTQLDTNASTHRSRGSLSGVVAVNGPASPQQTGAGLSRTMSMPPRPLPRARSGSVAFTATTPPGYVRSPLPPVPTSPPAAVPSYN</sequence>
<feature type="region of interest" description="Disordered" evidence="1">
    <location>
        <begin position="1268"/>
        <end position="1334"/>
    </location>
</feature>
<accession>A0A8K0UVL8</accession>
<comment type="caution">
    <text evidence="2">The sequence shown here is derived from an EMBL/GenBank/DDBJ whole genome shotgun (WGS) entry which is preliminary data.</text>
</comment>
<feature type="compositionally biased region" description="Low complexity" evidence="1">
    <location>
        <begin position="1181"/>
        <end position="1194"/>
    </location>
</feature>
<protein>
    <submittedName>
        <fullName evidence="2">Uncharacterized protein</fullName>
    </submittedName>
</protein>
<feature type="region of interest" description="Disordered" evidence="1">
    <location>
        <begin position="297"/>
        <end position="331"/>
    </location>
</feature>
<evidence type="ECO:0000256" key="1">
    <source>
        <dbReference type="SAM" id="MobiDB-lite"/>
    </source>
</evidence>
<dbReference type="EMBL" id="JAEVFJ010000003">
    <property type="protein sequence ID" value="KAH8105840.1"/>
    <property type="molecule type" value="Genomic_DNA"/>
</dbReference>
<feature type="compositionally biased region" description="Pro residues" evidence="1">
    <location>
        <begin position="1128"/>
        <end position="1140"/>
    </location>
</feature>
<feature type="region of interest" description="Disordered" evidence="1">
    <location>
        <begin position="17"/>
        <end position="38"/>
    </location>
</feature>
<feature type="region of interest" description="Disordered" evidence="1">
    <location>
        <begin position="970"/>
        <end position="1003"/>
    </location>
</feature>
<proteinExistence type="predicted"/>
<feature type="compositionally biased region" description="Polar residues" evidence="1">
    <location>
        <begin position="1225"/>
        <end position="1234"/>
    </location>
</feature>
<dbReference type="OrthoDB" id="3269353at2759"/>
<feature type="compositionally biased region" description="Polar residues" evidence="1">
    <location>
        <begin position="1151"/>
        <end position="1169"/>
    </location>
</feature>
<feature type="compositionally biased region" description="Polar residues" evidence="1">
    <location>
        <begin position="309"/>
        <end position="323"/>
    </location>
</feature>
<evidence type="ECO:0000313" key="2">
    <source>
        <dbReference type="EMBL" id="KAH8105840.1"/>
    </source>
</evidence>
<organism evidence="2 3">
    <name type="scientific">Cristinia sonorae</name>
    <dbReference type="NCBI Taxonomy" id="1940300"/>
    <lineage>
        <taxon>Eukaryota</taxon>
        <taxon>Fungi</taxon>
        <taxon>Dikarya</taxon>
        <taxon>Basidiomycota</taxon>
        <taxon>Agaricomycotina</taxon>
        <taxon>Agaricomycetes</taxon>
        <taxon>Agaricomycetidae</taxon>
        <taxon>Agaricales</taxon>
        <taxon>Pleurotineae</taxon>
        <taxon>Stephanosporaceae</taxon>
        <taxon>Cristinia</taxon>
    </lineage>
</organism>
<name>A0A8K0UVL8_9AGAR</name>
<feature type="compositionally biased region" description="Pro residues" evidence="1">
    <location>
        <begin position="1318"/>
        <end position="1334"/>
    </location>
</feature>
<keyword evidence="3" id="KW-1185">Reference proteome</keyword>
<evidence type="ECO:0000313" key="3">
    <source>
        <dbReference type="Proteomes" id="UP000813824"/>
    </source>
</evidence>
<gene>
    <name evidence="2" type="ORF">BXZ70DRAFT_396925</name>
</gene>
<dbReference type="Proteomes" id="UP000813824">
    <property type="component" value="Unassembled WGS sequence"/>
</dbReference>
<feature type="region of interest" description="Disordered" evidence="1">
    <location>
        <begin position="1117"/>
        <end position="1234"/>
    </location>
</feature>
<feature type="region of interest" description="Disordered" evidence="1">
    <location>
        <begin position="234"/>
        <end position="280"/>
    </location>
</feature>
<reference evidence="2" key="1">
    <citation type="journal article" date="2021" name="New Phytol.">
        <title>Evolutionary innovations through gain and loss of genes in the ectomycorrhizal Boletales.</title>
        <authorList>
            <person name="Wu G."/>
            <person name="Miyauchi S."/>
            <person name="Morin E."/>
            <person name="Kuo A."/>
            <person name="Drula E."/>
            <person name="Varga T."/>
            <person name="Kohler A."/>
            <person name="Feng B."/>
            <person name="Cao Y."/>
            <person name="Lipzen A."/>
            <person name="Daum C."/>
            <person name="Hundley H."/>
            <person name="Pangilinan J."/>
            <person name="Johnson J."/>
            <person name="Barry K."/>
            <person name="LaButti K."/>
            <person name="Ng V."/>
            <person name="Ahrendt S."/>
            <person name="Min B."/>
            <person name="Choi I.G."/>
            <person name="Park H."/>
            <person name="Plett J.M."/>
            <person name="Magnuson J."/>
            <person name="Spatafora J.W."/>
            <person name="Nagy L.G."/>
            <person name="Henrissat B."/>
            <person name="Grigoriev I.V."/>
            <person name="Yang Z.L."/>
            <person name="Xu J."/>
            <person name="Martin F.M."/>
        </authorList>
    </citation>
    <scope>NUCLEOTIDE SEQUENCE</scope>
    <source>
        <strain evidence="2">KKN 215</strain>
    </source>
</reference>
<feature type="compositionally biased region" description="Basic residues" evidence="1">
    <location>
        <begin position="269"/>
        <end position="280"/>
    </location>
</feature>